<feature type="transmembrane region" description="Helical" evidence="1">
    <location>
        <begin position="113"/>
        <end position="135"/>
    </location>
</feature>
<sequence length="136" mass="14620">MGSYTLYLASIFTLIAALLHFACLFWGAAGFRFLGAGESLVKKAEKGSWYPNVAAIIVGGVLAICATYAFTAAKGSPSLPFTSPILMIVATIFLLRAALFPLLKSRFEGNSDLFWYVSSSVCLILGLFYLVGAILY</sequence>
<dbReference type="OrthoDB" id="5457135at2"/>
<evidence type="ECO:0000256" key="1">
    <source>
        <dbReference type="SAM" id="Phobius"/>
    </source>
</evidence>
<proteinExistence type="predicted"/>
<reference evidence="2 3" key="1">
    <citation type="submission" date="2016-04" db="EMBL/GenBank/DDBJ databases">
        <title>ATOL: Assembling a taxonomically balanced genome-scale reconstruction of the evolutionary history of the Enterobacteriaceae.</title>
        <authorList>
            <person name="Plunkett G.III."/>
            <person name="Neeno-Eckwall E.C."/>
            <person name="Glasner J.D."/>
            <person name="Perna N.T."/>
        </authorList>
    </citation>
    <scope>NUCLEOTIDE SEQUENCE [LARGE SCALE GENOMIC DNA]</scope>
    <source>
        <strain evidence="2 3">ATCC 35613</strain>
    </source>
</reference>
<keyword evidence="1" id="KW-1133">Transmembrane helix</keyword>
<dbReference type="AlphaFoldDB" id="A0A1B7K3K0"/>
<dbReference type="Proteomes" id="UP000078224">
    <property type="component" value="Unassembled WGS sequence"/>
</dbReference>
<organism evidence="2 3">
    <name type="scientific">Providencia heimbachae ATCC 35613</name>
    <dbReference type="NCBI Taxonomy" id="1354272"/>
    <lineage>
        <taxon>Bacteria</taxon>
        <taxon>Pseudomonadati</taxon>
        <taxon>Pseudomonadota</taxon>
        <taxon>Gammaproteobacteria</taxon>
        <taxon>Enterobacterales</taxon>
        <taxon>Morganellaceae</taxon>
        <taxon>Providencia</taxon>
    </lineage>
</organism>
<keyword evidence="1" id="KW-0472">Membrane</keyword>
<dbReference type="EMBL" id="LXEW01000008">
    <property type="protein sequence ID" value="OAT54715.1"/>
    <property type="molecule type" value="Genomic_DNA"/>
</dbReference>
<evidence type="ECO:0000313" key="2">
    <source>
        <dbReference type="EMBL" id="OAT54715.1"/>
    </source>
</evidence>
<dbReference type="PATRIC" id="fig|1354272.4.peg.270"/>
<protein>
    <submittedName>
        <fullName evidence="2">Uncharacterized protein</fullName>
    </submittedName>
</protein>
<gene>
    <name evidence="2" type="ORF">M998_0259</name>
</gene>
<feature type="transmembrane region" description="Helical" evidence="1">
    <location>
        <begin position="81"/>
        <end position="101"/>
    </location>
</feature>
<keyword evidence="1" id="KW-0812">Transmembrane</keyword>
<name>A0A1B7K3K0_9GAMM</name>
<dbReference type="RefSeq" id="WP_068443896.1">
    <property type="nucleotide sequence ID" value="NZ_LXEW01000008.1"/>
</dbReference>
<accession>A0A1B7K3K0</accession>
<keyword evidence="3" id="KW-1185">Reference proteome</keyword>
<feature type="transmembrane region" description="Helical" evidence="1">
    <location>
        <begin position="6"/>
        <end position="28"/>
    </location>
</feature>
<evidence type="ECO:0000313" key="3">
    <source>
        <dbReference type="Proteomes" id="UP000078224"/>
    </source>
</evidence>
<feature type="transmembrane region" description="Helical" evidence="1">
    <location>
        <begin position="49"/>
        <end position="69"/>
    </location>
</feature>
<comment type="caution">
    <text evidence="2">The sequence shown here is derived from an EMBL/GenBank/DDBJ whole genome shotgun (WGS) entry which is preliminary data.</text>
</comment>